<evidence type="ECO:0000256" key="5">
    <source>
        <dbReference type="ARBA" id="ARBA00023136"/>
    </source>
</evidence>
<keyword evidence="2" id="KW-1003">Cell membrane</keyword>
<proteinExistence type="predicted"/>
<dbReference type="Pfam" id="PF00892">
    <property type="entry name" value="EamA"/>
    <property type="match status" value="2"/>
</dbReference>
<comment type="caution">
    <text evidence="8">The sequence shown here is derived from an EMBL/GenBank/DDBJ whole genome shotgun (WGS) entry which is preliminary data.</text>
</comment>
<evidence type="ECO:0000256" key="6">
    <source>
        <dbReference type="SAM" id="Phobius"/>
    </source>
</evidence>
<keyword evidence="5 6" id="KW-0472">Membrane</keyword>
<sequence>MLSRQELALIGVTMLWGTTFLIVQNAVAYSGPLFFVGIRFLIAGALSILFFRRAMAGLTRAELGAGTAIGAAIFLSYSLQTWGLQSISSSMSAFLTALYVPMVPLLQWLVLRRPPRLMSWIGIVLAFAGLMLLAGPDTGAGTFGPGEVATLFCALATAGEIILIGHFARHVDSRRVTAVQLVAAGLLSLVFMPVMGETFPAFSWVWLLTAIGLGLMSCMIQLTMNWAQKSISPTRATIIYAGEPVWGGIAGRIAGERLPALALAGAAFIVVGVLVSELRPPLRRKRCAEAGG</sequence>
<name>A0ABU0MFJ9_9PROT</name>
<dbReference type="EMBL" id="JAUSVU010000003">
    <property type="protein sequence ID" value="MDQ0532208.1"/>
    <property type="molecule type" value="Genomic_DNA"/>
</dbReference>
<protein>
    <submittedName>
        <fullName evidence="8">Drug/metabolite transporter (DMT)-like permease</fullName>
    </submittedName>
</protein>
<dbReference type="InterPro" id="IPR037185">
    <property type="entry name" value="EmrE-like"/>
</dbReference>
<evidence type="ECO:0000259" key="7">
    <source>
        <dbReference type="Pfam" id="PF00892"/>
    </source>
</evidence>
<dbReference type="PANTHER" id="PTHR42920:SF5">
    <property type="entry name" value="EAMA DOMAIN-CONTAINING PROTEIN"/>
    <property type="match status" value="1"/>
</dbReference>
<accession>A0ABU0MFJ9</accession>
<feature type="transmembrane region" description="Helical" evidence="6">
    <location>
        <begin position="33"/>
        <end position="51"/>
    </location>
</feature>
<dbReference type="InterPro" id="IPR051258">
    <property type="entry name" value="Diverse_Substrate_Transporter"/>
</dbReference>
<dbReference type="PANTHER" id="PTHR42920">
    <property type="entry name" value="OS03G0707200 PROTEIN-RELATED"/>
    <property type="match status" value="1"/>
</dbReference>
<evidence type="ECO:0000256" key="4">
    <source>
        <dbReference type="ARBA" id="ARBA00022989"/>
    </source>
</evidence>
<organism evidence="8 9">
    <name type="scientific">Azospirillum picis</name>
    <dbReference type="NCBI Taxonomy" id="488438"/>
    <lineage>
        <taxon>Bacteria</taxon>
        <taxon>Pseudomonadati</taxon>
        <taxon>Pseudomonadota</taxon>
        <taxon>Alphaproteobacteria</taxon>
        <taxon>Rhodospirillales</taxon>
        <taxon>Azospirillaceae</taxon>
        <taxon>Azospirillum</taxon>
    </lineage>
</organism>
<evidence type="ECO:0000256" key="2">
    <source>
        <dbReference type="ARBA" id="ARBA00022475"/>
    </source>
</evidence>
<feature type="transmembrane region" description="Helical" evidence="6">
    <location>
        <begin position="7"/>
        <end position="27"/>
    </location>
</feature>
<feature type="transmembrane region" description="Helical" evidence="6">
    <location>
        <begin position="201"/>
        <end position="224"/>
    </location>
</feature>
<keyword evidence="3 6" id="KW-0812">Transmembrane</keyword>
<feature type="transmembrane region" description="Helical" evidence="6">
    <location>
        <begin position="260"/>
        <end position="278"/>
    </location>
</feature>
<feature type="transmembrane region" description="Helical" evidence="6">
    <location>
        <begin position="117"/>
        <end position="136"/>
    </location>
</feature>
<keyword evidence="4 6" id="KW-1133">Transmembrane helix</keyword>
<feature type="domain" description="EamA" evidence="7">
    <location>
        <begin position="7"/>
        <end position="133"/>
    </location>
</feature>
<feature type="transmembrane region" description="Helical" evidence="6">
    <location>
        <begin position="175"/>
        <end position="195"/>
    </location>
</feature>
<feature type="transmembrane region" description="Helical" evidence="6">
    <location>
        <begin position="63"/>
        <end position="79"/>
    </location>
</feature>
<evidence type="ECO:0000313" key="8">
    <source>
        <dbReference type="EMBL" id="MDQ0532208.1"/>
    </source>
</evidence>
<evidence type="ECO:0000313" key="9">
    <source>
        <dbReference type="Proteomes" id="UP001244552"/>
    </source>
</evidence>
<dbReference type="Proteomes" id="UP001244552">
    <property type="component" value="Unassembled WGS sequence"/>
</dbReference>
<keyword evidence="9" id="KW-1185">Reference proteome</keyword>
<gene>
    <name evidence="8" type="ORF">QO018_001052</name>
</gene>
<evidence type="ECO:0000256" key="1">
    <source>
        <dbReference type="ARBA" id="ARBA00004651"/>
    </source>
</evidence>
<dbReference type="SUPFAM" id="SSF103481">
    <property type="entry name" value="Multidrug resistance efflux transporter EmrE"/>
    <property type="match status" value="2"/>
</dbReference>
<dbReference type="InterPro" id="IPR000620">
    <property type="entry name" value="EamA_dom"/>
</dbReference>
<reference evidence="8 9" key="1">
    <citation type="submission" date="2023-07" db="EMBL/GenBank/DDBJ databases">
        <title>Genomic Encyclopedia of Type Strains, Phase IV (KMG-IV): sequencing the most valuable type-strain genomes for metagenomic binning, comparative biology and taxonomic classification.</title>
        <authorList>
            <person name="Goeker M."/>
        </authorList>
    </citation>
    <scope>NUCLEOTIDE SEQUENCE [LARGE SCALE GENOMIC DNA]</scope>
    <source>
        <strain evidence="8 9">DSM 19922</strain>
    </source>
</reference>
<feature type="transmembrane region" description="Helical" evidence="6">
    <location>
        <begin position="148"/>
        <end position="168"/>
    </location>
</feature>
<evidence type="ECO:0000256" key="3">
    <source>
        <dbReference type="ARBA" id="ARBA00022692"/>
    </source>
</evidence>
<comment type="subcellular location">
    <subcellularLocation>
        <location evidence="1">Cell membrane</location>
        <topology evidence="1">Multi-pass membrane protein</topology>
    </subcellularLocation>
</comment>
<feature type="domain" description="EamA" evidence="7">
    <location>
        <begin position="146"/>
        <end position="275"/>
    </location>
</feature>
<feature type="transmembrane region" description="Helical" evidence="6">
    <location>
        <begin position="91"/>
        <end position="110"/>
    </location>
</feature>